<dbReference type="STRING" id="930128.SAMN05192532_105119"/>
<dbReference type="AlphaFoldDB" id="A0A1I2E5E1"/>
<dbReference type="NCBIfam" id="TIGR00684">
    <property type="entry name" value="narJ"/>
    <property type="match status" value="1"/>
</dbReference>
<keyword evidence="1" id="KW-0534">Nitrate assimilation</keyword>
<evidence type="ECO:0000313" key="3">
    <source>
        <dbReference type="Proteomes" id="UP000199516"/>
    </source>
</evidence>
<dbReference type="SUPFAM" id="SSF89155">
    <property type="entry name" value="TorD-like"/>
    <property type="match status" value="1"/>
</dbReference>
<dbReference type="GO" id="GO:0051082">
    <property type="term" value="F:unfolded protein binding"/>
    <property type="evidence" value="ECO:0007669"/>
    <property type="project" value="InterPro"/>
</dbReference>
<dbReference type="GO" id="GO:0051131">
    <property type="term" value="P:chaperone-mediated protein complex assembly"/>
    <property type="evidence" value="ECO:0007669"/>
    <property type="project" value="InterPro"/>
</dbReference>
<dbReference type="PANTHER" id="PTHR43680">
    <property type="entry name" value="NITRATE REDUCTASE MOLYBDENUM COFACTOR ASSEMBLY CHAPERONE"/>
    <property type="match status" value="1"/>
</dbReference>
<dbReference type="OrthoDB" id="5296272at2"/>
<dbReference type="Pfam" id="PF02613">
    <property type="entry name" value="Nitrate_red_del"/>
    <property type="match status" value="1"/>
</dbReference>
<dbReference type="InterPro" id="IPR003765">
    <property type="entry name" value="NO3_reductase_chaperone_NarJ"/>
</dbReference>
<dbReference type="GO" id="GO:0016530">
    <property type="term" value="F:metallochaperone activity"/>
    <property type="evidence" value="ECO:0007669"/>
    <property type="project" value="TreeGrafter"/>
</dbReference>
<dbReference type="RefSeq" id="WP_091662098.1">
    <property type="nucleotide sequence ID" value="NZ_FONT01000005.1"/>
</dbReference>
<evidence type="ECO:0000256" key="1">
    <source>
        <dbReference type="ARBA" id="ARBA00023063"/>
    </source>
</evidence>
<dbReference type="InterPro" id="IPR020945">
    <property type="entry name" value="DMSO/NO3_reduct_chaperone"/>
</dbReference>
<gene>
    <name evidence="2" type="ORF">SAMN05192532_105119</name>
</gene>
<dbReference type="PANTHER" id="PTHR43680:SF2">
    <property type="entry name" value="NITRATE REDUCTASE MOLYBDENUM COFACTOR ASSEMBLY CHAPERONE NARJ"/>
    <property type="match status" value="1"/>
</dbReference>
<accession>A0A1I2E5E1</accession>
<name>A0A1I2E5E1_9BACI</name>
<protein>
    <submittedName>
        <fullName evidence="2">Respiratory nitrate reductase chaperone NarJ</fullName>
    </submittedName>
</protein>
<dbReference type="InterPro" id="IPR036411">
    <property type="entry name" value="TorD-like_sf"/>
</dbReference>
<reference evidence="2 3" key="1">
    <citation type="submission" date="2016-10" db="EMBL/GenBank/DDBJ databases">
        <authorList>
            <person name="de Groot N.N."/>
        </authorList>
    </citation>
    <scope>NUCLEOTIDE SEQUENCE [LARGE SCALE GENOMIC DNA]</scope>
    <source>
        <strain evidence="2 3">DSM 23995</strain>
    </source>
</reference>
<dbReference type="Proteomes" id="UP000199516">
    <property type="component" value="Unassembled WGS sequence"/>
</dbReference>
<keyword evidence="3" id="KW-1185">Reference proteome</keyword>
<evidence type="ECO:0000313" key="2">
    <source>
        <dbReference type="EMBL" id="SFE88162.1"/>
    </source>
</evidence>
<dbReference type="EMBL" id="FONT01000005">
    <property type="protein sequence ID" value="SFE88162.1"/>
    <property type="molecule type" value="Genomic_DNA"/>
</dbReference>
<organism evidence="2 3">
    <name type="scientific">Alteribacillus iranensis</name>
    <dbReference type="NCBI Taxonomy" id="930128"/>
    <lineage>
        <taxon>Bacteria</taxon>
        <taxon>Bacillati</taxon>
        <taxon>Bacillota</taxon>
        <taxon>Bacilli</taxon>
        <taxon>Bacillales</taxon>
        <taxon>Bacillaceae</taxon>
        <taxon>Alteribacillus</taxon>
    </lineage>
</organism>
<dbReference type="GO" id="GO:0042128">
    <property type="term" value="P:nitrate assimilation"/>
    <property type="evidence" value="ECO:0007669"/>
    <property type="project" value="UniProtKB-KW"/>
</dbReference>
<proteinExistence type="predicted"/>
<sequence>MDVNRQIWKLSSLFLAYPDKEWYQQEEVGQFIAELPDGSPKTNLQLFWDYVLSTTWLEYGENYVKQFDFSKDCSLYLTYDVFGEQRERGLGFVKLKLEFAKAGFYISNDELPDYLPLVLEFFTEAEDEFVHKLYYIHKKPMDTLYDKLRDQQSPYAYVVAALLETLDQFVAVREKMEEKTV</sequence>